<dbReference type="EMBL" id="ML119763">
    <property type="protein sequence ID" value="RPA75441.1"/>
    <property type="molecule type" value="Genomic_DNA"/>
</dbReference>
<sequence length="243" mass="28017">MPPFRTSNQSQQRRSLRIAYLQEQKRLGASNSSSSSAMGAGRSKFLDTEAVFYTPPEFLATPNNDPGLTGCGYFDEQWKKCRTVRGYRAFLRRQIESVLANLDWMQAEVLQTLPGSRRGQMLDVPVSLGDCDRIVLRLREVMAQKAIKKGTASKEQCVSGRVSEEECWRDMIHYWRPKGGVYLAPWFVTMYNEMRFMRPAWFEKAGVSVPACCREVEWAYEQLILLQLQGQKRENVGRRLSRK</sequence>
<dbReference type="AlphaFoldDB" id="A0A3N4HTX2"/>
<protein>
    <submittedName>
        <fullName evidence="1">Uncharacterized protein</fullName>
    </submittedName>
</protein>
<gene>
    <name evidence="1" type="ORF">BJ508DRAFT_332071</name>
</gene>
<reference evidence="1 2" key="1">
    <citation type="journal article" date="2018" name="Nat. Ecol. Evol.">
        <title>Pezizomycetes genomes reveal the molecular basis of ectomycorrhizal truffle lifestyle.</title>
        <authorList>
            <person name="Murat C."/>
            <person name="Payen T."/>
            <person name="Noel B."/>
            <person name="Kuo A."/>
            <person name="Morin E."/>
            <person name="Chen J."/>
            <person name="Kohler A."/>
            <person name="Krizsan K."/>
            <person name="Balestrini R."/>
            <person name="Da Silva C."/>
            <person name="Montanini B."/>
            <person name="Hainaut M."/>
            <person name="Levati E."/>
            <person name="Barry K.W."/>
            <person name="Belfiori B."/>
            <person name="Cichocki N."/>
            <person name="Clum A."/>
            <person name="Dockter R.B."/>
            <person name="Fauchery L."/>
            <person name="Guy J."/>
            <person name="Iotti M."/>
            <person name="Le Tacon F."/>
            <person name="Lindquist E.A."/>
            <person name="Lipzen A."/>
            <person name="Malagnac F."/>
            <person name="Mello A."/>
            <person name="Molinier V."/>
            <person name="Miyauchi S."/>
            <person name="Poulain J."/>
            <person name="Riccioni C."/>
            <person name="Rubini A."/>
            <person name="Sitrit Y."/>
            <person name="Splivallo R."/>
            <person name="Traeger S."/>
            <person name="Wang M."/>
            <person name="Zifcakova L."/>
            <person name="Wipf D."/>
            <person name="Zambonelli A."/>
            <person name="Paolocci F."/>
            <person name="Nowrousian M."/>
            <person name="Ottonello S."/>
            <person name="Baldrian P."/>
            <person name="Spatafora J.W."/>
            <person name="Henrissat B."/>
            <person name="Nagy L.G."/>
            <person name="Aury J.M."/>
            <person name="Wincker P."/>
            <person name="Grigoriev I.V."/>
            <person name="Bonfante P."/>
            <person name="Martin F.M."/>
        </authorList>
    </citation>
    <scope>NUCLEOTIDE SEQUENCE [LARGE SCALE GENOMIC DNA]</scope>
    <source>
        <strain evidence="1 2">RN42</strain>
    </source>
</reference>
<keyword evidence="2" id="KW-1185">Reference proteome</keyword>
<evidence type="ECO:0000313" key="1">
    <source>
        <dbReference type="EMBL" id="RPA75441.1"/>
    </source>
</evidence>
<proteinExistence type="predicted"/>
<name>A0A3N4HTX2_ASCIM</name>
<organism evidence="1 2">
    <name type="scientific">Ascobolus immersus RN42</name>
    <dbReference type="NCBI Taxonomy" id="1160509"/>
    <lineage>
        <taxon>Eukaryota</taxon>
        <taxon>Fungi</taxon>
        <taxon>Dikarya</taxon>
        <taxon>Ascomycota</taxon>
        <taxon>Pezizomycotina</taxon>
        <taxon>Pezizomycetes</taxon>
        <taxon>Pezizales</taxon>
        <taxon>Ascobolaceae</taxon>
        <taxon>Ascobolus</taxon>
    </lineage>
</organism>
<dbReference type="Proteomes" id="UP000275078">
    <property type="component" value="Unassembled WGS sequence"/>
</dbReference>
<evidence type="ECO:0000313" key="2">
    <source>
        <dbReference type="Proteomes" id="UP000275078"/>
    </source>
</evidence>
<accession>A0A3N4HTX2</accession>